<evidence type="ECO:0000256" key="7">
    <source>
        <dbReference type="ARBA" id="ARBA00022833"/>
    </source>
</evidence>
<keyword evidence="4" id="KW-0963">Cytoplasm</keyword>
<dbReference type="InterPro" id="IPR036390">
    <property type="entry name" value="WH_DNA-bd_sf"/>
</dbReference>
<dbReference type="RefSeq" id="WP_220651417.1">
    <property type="nucleotide sequence ID" value="NZ_CP080647.1"/>
</dbReference>
<comment type="similarity">
    <text evidence="2">Belongs to the Fur family.</text>
</comment>
<dbReference type="CDD" id="cd07153">
    <property type="entry name" value="Fur_like"/>
    <property type="match status" value="1"/>
</dbReference>
<gene>
    <name evidence="11" type="ORF">K1J60_11420</name>
</gene>
<evidence type="ECO:0000256" key="3">
    <source>
        <dbReference type="ARBA" id="ARBA00011738"/>
    </source>
</evidence>
<comment type="subunit">
    <text evidence="3">Homodimer.</text>
</comment>
<dbReference type="PANTHER" id="PTHR33202">
    <property type="entry name" value="ZINC UPTAKE REGULATION PROTEIN"/>
    <property type="match status" value="1"/>
</dbReference>
<evidence type="ECO:0000256" key="8">
    <source>
        <dbReference type="ARBA" id="ARBA00023015"/>
    </source>
</evidence>
<evidence type="ECO:0000313" key="11">
    <source>
        <dbReference type="EMBL" id="QYX82904.1"/>
    </source>
</evidence>
<evidence type="ECO:0000256" key="5">
    <source>
        <dbReference type="ARBA" id="ARBA00022491"/>
    </source>
</evidence>
<keyword evidence="7" id="KW-0862">Zinc</keyword>
<keyword evidence="10" id="KW-0804">Transcription</keyword>
<dbReference type="InterPro" id="IPR002481">
    <property type="entry name" value="FUR"/>
</dbReference>
<dbReference type="InterPro" id="IPR043135">
    <property type="entry name" value="Fur_C"/>
</dbReference>
<keyword evidence="8" id="KW-0805">Transcription regulation</keyword>
<dbReference type="EMBL" id="CP080647">
    <property type="protein sequence ID" value="QYX82904.1"/>
    <property type="molecule type" value="Genomic_DNA"/>
</dbReference>
<keyword evidence="5" id="KW-0678">Repressor</keyword>
<comment type="subcellular location">
    <subcellularLocation>
        <location evidence="1">Cytoplasm</location>
    </subcellularLocation>
</comment>
<evidence type="ECO:0000256" key="6">
    <source>
        <dbReference type="ARBA" id="ARBA00022723"/>
    </source>
</evidence>
<dbReference type="SUPFAM" id="SSF46785">
    <property type="entry name" value="Winged helix' DNA-binding domain"/>
    <property type="match status" value="1"/>
</dbReference>
<protein>
    <submittedName>
        <fullName evidence="11">Transcriptional repressor</fullName>
    </submittedName>
</protein>
<reference evidence="11 12" key="1">
    <citation type="submission" date="2021-08" db="EMBL/GenBank/DDBJ databases">
        <authorList>
            <person name="Ping M."/>
        </authorList>
    </citation>
    <scope>NUCLEOTIDE SEQUENCE [LARGE SCALE GENOMIC DNA]</scope>
    <source>
        <strain evidence="11 12">MG28</strain>
    </source>
</reference>
<organism evidence="11 12">
    <name type="scientific">Streptomyces akebiae</name>
    <dbReference type="NCBI Taxonomy" id="2865673"/>
    <lineage>
        <taxon>Bacteria</taxon>
        <taxon>Bacillati</taxon>
        <taxon>Actinomycetota</taxon>
        <taxon>Actinomycetes</taxon>
        <taxon>Kitasatosporales</taxon>
        <taxon>Streptomycetaceae</taxon>
        <taxon>Streptomyces</taxon>
    </lineage>
</organism>
<dbReference type="PANTHER" id="PTHR33202:SF2">
    <property type="entry name" value="FERRIC UPTAKE REGULATION PROTEIN"/>
    <property type="match status" value="1"/>
</dbReference>
<name>A0ABX8Y4P7_9ACTN</name>
<dbReference type="Pfam" id="PF01475">
    <property type="entry name" value="FUR"/>
    <property type="match status" value="1"/>
</dbReference>
<dbReference type="Gene3D" id="3.30.1490.190">
    <property type="match status" value="1"/>
</dbReference>
<dbReference type="Proteomes" id="UP000827138">
    <property type="component" value="Chromosome"/>
</dbReference>
<proteinExistence type="inferred from homology"/>
<evidence type="ECO:0000256" key="4">
    <source>
        <dbReference type="ARBA" id="ARBA00022490"/>
    </source>
</evidence>
<accession>A0ABX8Y4P7</accession>
<evidence type="ECO:0000256" key="9">
    <source>
        <dbReference type="ARBA" id="ARBA00023125"/>
    </source>
</evidence>
<evidence type="ECO:0000256" key="10">
    <source>
        <dbReference type="ARBA" id="ARBA00023163"/>
    </source>
</evidence>
<evidence type="ECO:0000256" key="1">
    <source>
        <dbReference type="ARBA" id="ARBA00004496"/>
    </source>
</evidence>
<sequence>MITVCVISWRWAALRETSATQLPAPLRTTRQRKAVMSALHQRAGFTSAQELHEAMEADGITIGLTTVYRTLHALDRSGQVDVVRERSGERLYRPRPADGHRHYLVCRDCGLSTEVEADTVERWAEKVAEVMGFAEVEHTVELSGVCDRCHFTRNTTPAPTDRHA</sequence>
<evidence type="ECO:0000256" key="2">
    <source>
        <dbReference type="ARBA" id="ARBA00007957"/>
    </source>
</evidence>
<dbReference type="Gene3D" id="1.10.10.10">
    <property type="entry name" value="Winged helix-like DNA-binding domain superfamily/Winged helix DNA-binding domain"/>
    <property type="match status" value="1"/>
</dbReference>
<keyword evidence="12" id="KW-1185">Reference proteome</keyword>
<keyword evidence="6" id="KW-0479">Metal-binding</keyword>
<keyword evidence="9" id="KW-0238">DNA-binding</keyword>
<dbReference type="InterPro" id="IPR036388">
    <property type="entry name" value="WH-like_DNA-bd_sf"/>
</dbReference>
<evidence type="ECO:0000313" key="12">
    <source>
        <dbReference type="Proteomes" id="UP000827138"/>
    </source>
</evidence>